<reference evidence="2" key="1">
    <citation type="journal article" date="2020" name="Stud. Mycol.">
        <title>101 Dothideomycetes genomes: a test case for predicting lifestyles and emergence of pathogens.</title>
        <authorList>
            <person name="Haridas S."/>
            <person name="Albert R."/>
            <person name="Binder M."/>
            <person name="Bloem J."/>
            <person name="Labutti K."/>
            <person name="Salamov A."/>
            <person name="Andreopoulos B."/>
            <person name="Baker S."/>
            <person name="Barry K."/>
            <person name="Bills G."/>
            <person name="Bluhm B."/>
            <person name="Cannon C."/>
            <person name="Castanera R."/>
            <person name="Culley D."/>
            <person name="Daum C."/>
            <person name="Ezra D."/>
            <person name="Gonzalez J."/>
            <person name="Henrissat B."/>
            <person name="Kuo A."/>
            <person name="Liang C."/>
            <person name="Lipzen A."/>
            <person name="Lutzoni F."/>
            <person name="Magnuson J."/>
            <person name="Mondo S."/>
            <person name="Nolan M."/>
            <person name="Ohm R."/>
            <person name="Pangilinan J."/>
            <person name="Park H.-J."/>
            <person name="Ramirez L."/>
            <person name="Alfaro M."/>
            <person name="Sun H."/>
            <person name="Tritt A."/>
            <person name="Yoshinaga Y."/>
            <person name="Zwiers L.-H."/>
            <person name="Turgeon B."/>
            <person name="Goodwin S."/>
            <person name="Spatafora J."/>
            <person name="Crous P."/>
            <person name="Grigoriev I."/>
        </authorList>
    </citation>
    <scope>NUCLEOTIDE SEQUENCE</scope>
    <source>
        <strain evidence="2">SCOH1-5</strain>
    </source>
</reference>
<organism evidence="2 3">
    <name type="scientific">Cercospora zeae-maydis SCOH1-5</name>
    <dbReference type="NCBI Taxonomy" id="717836"/>
    <lineage>
        <taxon>Eukaryota</taxon>
        <taxon>Fungi</taxon>
        <taxon>Dikarya</taxon>
        <taxon>Ascomycota</taxon>
        <taxon>Pezizomycotina</taxon>
        <taxon>Dothideomycetes</taxon>
        <taxon>Dothideomycetidae</taxon>
        <taxon>Mycosphaerellales</taxon>
        <taxon>Mycosphaerellaceae</taxon>
        <taxon>Cercospora</taxon>
    </lineage>
</organism>
<proteinExistence type="predicted"/>
<dbReference type="EMBL" id="ML992666">
    <property type="protein sequence ID" value="KAF2215203.1"/>
    <property type="molecule type" value="Genomic_DNA"/>
</dbReference>
<dbReference type="Proteomes" id="UP000799539">
    <property type="component" value="Unassembled WGS sequence"/>
</dbReference>
<keyword evidence="3" id="KW-1185">Reference proteome</keyword>
<name>A0A6A6FP60_9PEZI</name>
<dbReference type="AlphaFoldDB" id="A0A6A6FP60"/>
<feature type="region of interest" description="Disordered" evidence="1">
    <location>
        <begin position="127"/>
        <end position="183"/>
    </location>
</feature>
<accession>A0A6A6FP60</accession>
<evidence type="ECO:0000313" key="3">
    <source>
        <dbReference type="Proteomes" id="UP000799539"/>
    </source>
</evidence>
<evidence type="ECO:0000313" key="2">
    <source>
        <dbReference type="EMBL" id="KAF2215203.1"/>
    </source>
</evidence>
<feature type="compositionally biased region" description="Acidic residues" evidence="1">
    <location>
        <begin position="133"/>
        <end position="178"/>
    </location>
</feature>
<feature type="region of interest" description="Disordered" evidence="1">
    <location>
        <begin position="22"/>
        <end position="71"/>
    </location>
</feature>
<feature type="compositionally biased region" description="Basic and acidic residues" evidence="1">
    <location>
        <begin position="248"/>
        <end position="260"/>
    </location>
</feature>
<feature type="region of interest" description="Disordered" evidence="1">
    <location>
        <begin position="225"/>
        <end position="260"/>
    </location>
</feature>
<dbReference type="OrthoDB" id="3933088at2759"/>
<protein>
    <submittedName>
        <fullName evidence="2">Uncharacterized protein</fullName>
    </submittedName>
</protein>
<evidence type="ECO:0000256" key="1">
    <source>
        <dbReference type="SAM" id="MobiDB-lite"/>
    </source>
</evidence>
<sequence>METVDLDFDLYGYPEDLEYGEDPYWDARDPSPAHVRPGKVTKPTRTGAKRKRSLELTPSSKRQKLAPVAREAQPVIFRSRSARQDAQSLAPPMLEAAKAFALLPDWRERFKNSDGVVQNKRMPAAMAKAAYEEVSDEHGEEAEEVEEAPLDASEPLDEEEEREEEWESEEEGGEESGIDIDPNTLNAILAQRLAEAGITGEDEASFLQSFNDMLSGEGKGEAAAALLEKAQSGSGRKRKADSVVGLEPEQKKGKNGKEEA</sequence>
<gene>
    <name evidence="2" type="ORF">CERZMDRAFT_82251</name>
</gene>